<dbReference type="EMBL" id="JAERUA010000009">
    <property type="protein sequence ID" value="KAI1895586.1"/>
    <property type="molecule type" value="Genomic_DNA"/>
</dbReference>
<dbReference type="AlphaFoldDB" id="A0A8T3DHJ0"/>
<name>A0A8T3DHJ0_9TELE</name>
<evidence type="ECO:0000313" key="2">
    <source>
        <dbReference type="Proteomes" id="UP000829720"/>
    </source>
</evidence>
<reference evidence="1" key="1">
    <citation type="submission" date="2021-01" db="EMBL/GenBank/DDBJ databases">
        <authorList>
            <person name="Zahm M."/>
            <person name="Roques C."/>
            <person name="Cabau C."/>
            <person name="Klopp C."/>
            <person name="Donnadieu C."/>
            <person name="Jouanno E."/>
            <person name="Lampietro C."/>
            <person name="Louis A."/>
            <person name="Herpin A."/>
            <person name="Echchiki A."/>
            <person name="Berthelot C."/>
            <person name="Parey E."/>
            <person name="Roest-Crollius H."/>
            <person name="Braasch I."/>
            <person name="Postlethwait J."/>
            <person name="Bobe J."/>
            <person name="Montfort J."/>
            <person name="Bouchez O."/>
            <person name="Begum T."/>
            <person name="Mejri S."/>
            <person name="Adams A."/>
            <person name="Chen W.-J."/>
            <person name="Guiguen Y."/>
        </authorList>
    </citation>
    <scope>NUCLEOTIDE SEQUENCE</scope>
    <source>
        <tissue evidence="1">Blood</tissue>
    </source>
</reference>
<proteinExistence type="predicted"/>
<comment type="caution">
    <text evidence="1">The sequence shown here is derived from an EMBL/GenBank/DDBJ whole genome shotgun (WGS) entry which is preliminary data.</text>
</comment>
<evidence type="ECO:0000313" key="1">
    <source>
        <dbReference type="EMBL" id="KAI1895586.1"/>
    </source>
</evidence>
<protein>
    <submittedName>
        <fullName evidence="1">Uncharacterized protein</fullName>
    </submittedName>
</protein>
<dbReference type="Proteomes" id="UP000829720">
    <property type="component" value="Unassembled WGS sequence"/>
</dbReference>
<sequence>MAAQPLHHILVSKATGLFCKAQQHHHQHLSIPQTDAGKPPCSVIGGASLFLEPSTQAQSYSQEGEWSRRGTC</sequence>
<gene>
    <name evidence="1" type="ORF">AGOR_G00107770</name>
</gene>
<accession>A0A8T3DHJ0</accession>
<keyword evidence="2" id="KW-1185">Reference proteome</keyword>
<organism evidence="1 2">
    <name type="scientific">Albula goreensis</name>
    <dbReference type="NCBI Taxonomy" id="1534307"/>
    <lineage>
        <taxon>Eukaryota</taxon>
        <taxon>Metazoa</taxon>
        <taxon>Chordata</taxon>
        <taxon>Craniata</taxon>
        <taxon>Vertebrata</taxon>
        <taxon>Euteleostomi</taxon>
        <taxon>Actinopterygii</taxon>
        <taxon>Neopterygii</taxon>
        <taxon>Teleostei</taxon>
        <taxon>Albuliformes</taxon>
        <taxon>Albulidae</taxon>
        <taxon>Albula</taxon>
    </lineage>
</organism>